<dbReference type="EMBL" id="JYDO01000229">
    <property type="protein sequence ID" value="KRZ66690.1"/>
    <property type="molecule type" value="Genomic_DNA"/>
</dbReference>
<gene>
    <name evidence="1" type="ORF">T10_8883</name>
</gene>
<keyword evidence="2" id="KW-1185">Reference proteome</keyword>
<accession>A0A0V1M5M6</accession>
<organism evidence="1 2">
    <name type="scientific">Trichinella papuae</name>
    <dbReference type="NCBI Taxonomy" id="268474"/>
    <lineage>
        <taxon>Eukaryota</taxon>
        <taxon>Metazoa</taxon>
        <taxon>Ecdysozoa</taxon>
        <taxon>Nematoda</taxon>
        <taxon>Enoplea</taxon>
        <taxon>Dorylaimia</taxon>
        <taxon>Trichinellida</taxon>
        <taxon>Trichinellidae</taxon>
        <taxon>Trichinella</taxon>
    </lineage>
</organism>
<dbReference type="Proteomes" id="UP000054843">
    <property type="component" value="Unassembled WGS sequence"/>
</dbReference>
<sequence length="356" mass="38685">MLVGIKPPRARQNGRGVGGNKTALWRTKCTGVALVKTVLLRENRHGPDKILVGDLVRTKRHGAEKKPPMFIGAEYIVQSCLRRKPKEKIQNGNGDEAPRGEFVFENGTGAEKNGTLLSVGNPPLAEENGRGVGWEITAPRREKAHKVAGGNGSGAEKILQSCLGGKPSSAEQNGREIGPVKTALGRKKSMQIRLGDEPPGGGQYGRRVPGGKAVQGNKRLNNIVWVVNVLGPNKMGGMLLWWKWHSAEKIVQMVWGKPPRAEQNGSKVCGVKTAPERKKSIQIRLGDEPPGGGQYGKGVPGEKAVQGNKKLYNIVWVVNLLGPDKMGGVLLWWKWHRPEKIVQSSLGVKPPKKEQN</sequence>
<protein>
    <submittedName>
        <fullName evidence="1">Uncharacterized protein</fullName>
    </submittedName>
</protein>
<proteinExistence type="predicted"/>
<dbReference type="AlphaFoldDB" id="A0A0V1M5M6"/>
<comment type="caution">
    <text evidence="1">The sequence shown here is derived from an EMBL/GenBank/DDBJ whole genome shotgun (WGS) entry which is preliminary data.</text>
</comment>
<reference evidence="1 2" key="1">
    <citation type="submission" date="2015-01" db="EMBL/GenBank/DDBJ databases">
        <title>Evolution of Trichinella species and genotypes.</title>
        <authorList>
            <person name="Korhonen P.K."/>
            <person name="Edoardo P."/>
            <person name="Giuseppe L.R."/>
            <person name="Gasser R.B."/>
        </authorList>
    </citation>
    <scope>NUCLEOTIDE SEQUENCE [LARGE SCALE GENOMIC DNA]</scope>
    <source>
        <strain evidence="1">ISS1980</strain>
    </source>
</reference>
<evidence type="ECO:0000313" key="2">
    <source>
        <dbReference type="Proteomes" id="UP000054843"/>
    </source>
</evidence>
<evidence type="ECO:0000313" key="1">
    <source>
        <dbReference type="EMBL" id="KRZ66690.1"/>
    </source>
</evidence>
<name>A0A0V1M5M6_9BILA</name>